<dbReference type="GO" id="GO:0004571">
    <property type="term" value="F:mannosyl-oligosaccharide 1,2-alpha-mannosidase activity"/>
    <property type="evidence" value="ECO:0007669"/>
    <property type="project" value="InterPro"/>
</dbReference>
<dbReference type="Pfam" id="PF02225">
    <property type="entry name" value="PA"/>
    <property type="match status" value="1"/>
</dbReference>
<comment type="subcellular location">
    <subcellularLocation>
        <location evidence="1">Endoplasmic reticulum</location>
    </subcellularLocation>
</comment>
<comment type="similarity">
    <text evidence="2 6">Belongs to the glycosyl hydrolase 47 family.</text>
</comment>
<reference evidence="8" key="1">
    <citation type="submission" date="2022-12" db="EMBL/GenBank/DDBJ databases">
        <authorList>
            <person name="Webb A."/>
        </authorList>
    </citation>
    <scope>NUCLEOTIDE SEQUENCE</scope>
    <source>
        <strain evidence="8">Pd1</strain>
    </source>
</reference>
<evidence type="ECO:0000259" key="7">
    <source>
        <dbReference type="Pfam" id="PF02225"/>
    </source>
</evidence>
<dbReference type="InterPro" id="IPR046450">
    <property type="entry name" value="PA_dom_sf"/>
</dbReference>
<dbReference type="PRINTS" id="PR00747">
    <property type="entry name" value="GLYHDRLASE47"/>
</dbReference>
<feature type="active site" evidence="5">
    <location>
        <position position="370"/>
    </location>
</feature>
<dbReference type="GO" id="GO:0005509">
    <property type="term" value="F:calcium ion binding"/>
    <property type="evidence" value="ECO:0007669"/>
    <property type="project" value="InterPro"/>
</dbReference>
<dbReference type="SUPFAM" id="SSF48225">
    <property type="entry name" value="Seven-hairpin glycosidases"/>
    <property type="match status" value="1"/>
</dbReference>
<sequence length="740" mass="82716">MHVSERRHLQQQARDMFYHGYHNYMEHAYPWDELKPLSCTGRRWNRRERGGLDDVLGGFSLTLVDSLDMLAVLGDRDEFARAVKLISSNVTFDRDVTVSVFESTIRVIGGLVSAHMLASPDYFGMMDEDEYHDELLGLAADLGRRLLPAFNTQTGMPVHRVNLKRGVLSKDRAAKVTCPAAAGSLLVEMAYLSRLTGDERFEARAKEAVVAIWKRRSRLDLLGSTIDVSSGKWVHSHGGVGAGLDSFYEYLLKYYLISGDSKWMTMFDASYRAIETHMNQDDVYIEVDMNGGKNMERARRVSALQAFWPGLQVLAGDVSGAIRTHEHMFQLWDEYGAMPELLDLAPRGKSKPGNRGTVISWARTSPLRPELIESTYHLYQATRDHKYLKMGRQMLQDIRRVSKVPCGFAAVGDIHTLRVEDRMDSYFLSETVKYLYLLFSDDPNVIVPAIPVRQHKKMTLSMNGSYTSWISDEIHVLGPSGSWRNRTNSVGTMFDEPSYVRRNRKPLKSSNVVFSTEGHVLMLDSHLFRCTKKQKTMFALPKCENGKLQGQMRNAQLEAARKFLVKPPVIPVGLTVRLGDTHLMTLVASPAKFGLQITSSAAMEAPLLLFAPELGEACGSIDSERVRDKIVMVARGTCSFAEKTLSLQNAGAAGVVVINTKAAYSRYPNQKYALVDDARGLGQNVTIPAVLVAREDAMQLHRHAGLRWLLSDDDVGFEGGDGVDVECSDALTGSLSPWLY</sequence>
<dbReference type="GO" id="GO:0044322">
    <property type="term" value="C:endoplasmic reticulum quality control compartment"/>
    <property type="evidence" value="ECO:0007669"/>
    <property type="project" value="GOC"/>
</dbReference>
<gene>
    <name evidence="8" type="ORF">PDE001_LOCUS2900</name>
</gene>
<dbReference type="InterPro" id="IPR001382">
    <property type="entry name" value="Glyco_hydro_47"/>
</dbReference>
<evidence type="ECO:0000256" key="2">
    <source>
        <dbReference type="ARBA" id="ARBA00007658"/>
    </source>
</evidence>
<dbReference type="InterPro" id="IPR012341">
    <property type="entry name" value="6hp_glycosidase-like_sf"/>
</dbReference>
<dbReference type="InterPro" id="IPR036026">
    <property type="entry name" value="Seven-hairpin_glycosidases"/>
</dbReference>
<evidence type="ECO:0000256" key="1">
    <source>
        <dbReference type="ARBA" id="ARBA00004240"/>
    </source>
</evidence>
<keyword evidence="6" id="KW-0326">Glycosidase</keyword>
<feature type="active site" evidence="5">
    <location>
        <position position="245"/>
    </location>
</feature>
<dbReference type="PANTHER" id="PTHR45679">
    <property type="entry name" value="ER DEGRADATION-ENHANCING ALPHA-MANNOSIDASE-LIKE PROTEIN 2"/>
    <property type="match status" value="1"/>
</dbReference>
<evidence type="ECO:0000313" key="9">
    <source>
        <dbReference type="Proteomes" id="UP001162029"/>
    </source>
</evidence>
<dbReference type="GO" id="GO:0016020">
    <property type="term" value="C:membrane"/>
    <property type="evidence" value="ECO:0007669"/>
    <property type="project" value="InterPro"/>
</dbReference>
<dbReference type="SUPFAM" id="SSF52025">
    <property type="entry name" value="PA domain"/>
    <property type="match status" value="1"/>
</dbReference>
<keyword evidence="6" id="KW-0378">Hydrolase</keyword>
<protein>
    <recommendedName>
        <fullName evidence="6">alpha-1,2-Mannosidase</fullName>
        <ecNumber evidence="6">3.2.1.-</ecNumber>
    </recommendedName>
</protein>
<dbReference type="EC" id="3.2.1.-" evidence="6"/>
<organism evidence="8 9">
    <name type="scientific">Peronospora destructor</name>
    <dbReference type="NCBI Taxonomy" id="86335"/>
    <lineage>
        <taxon>Eukaryota</taxon>
        <taxon>Sar</taxon>
        <taxon>Stramenopiles</taxon>
        <taxon>Oomycota</taxon>
        <taxon>Peronosporomycetes</taxon>
        <taxon>Peronosporales</taxon>
        <taxon>Peronosporaceae</taxon>
        <taxon>Peronospora</taxon>
    </lineage>
</organism>
<dbReference type="EMBL" id="CANTFM010000503">
    <property type="protein sequence ID" value="CAI5723412.1"/>
    <property type="molecule type" value="Genomic_DNA"/>
</dbReference>
<dbReference type="InterPro" id="IPR003137">
    <property type="entry name" value="PA_domain"/>
</dbReference>
<evidence type="ECO:0000256" key="3">
    <source>
        <dbReference type="ARBA" id="ARBA00022824"/>
    </source>
</evidence>
<name>A0AAV0TL85_9STRA</name>
<feature type="active site" description="Proton donor" evidence="5">
    <location>
        <position position="102"/>
    </location>
</feature>
<proteinExistence type="inferred from homology"/>
<keyword evidence="3" id="KW-0256">Endoplasmic reticulum</keyword>
<keyword evidence="9" id="KW-1185">Reference proteome</keyword>
<dbReference type="Gene3D" id="3.50.30.30">
    <property type="match status" value="1"/>
</dbReference>
<feature type="domain" description="PA" evidence="7">
    <location>
        <begin position="616"/>
        <end position="700"/>
    </location>
</feature>
<comment type="caution">
    <text evidence="8">The sequence shown here is derived from an EMBL/GenBank/DDBJ whole genome shotgun (WGS) entry which is preliminary data.</text>
</comment>
<dbReference type="Gene3D" id="1.50.10.10">
    <property type="match status" value="1"/>
</dbReference>
<evidence type="ECO:0000313" key="8">
    <source>
        <dbReference type="EMBL" id="CAI5723412.1"/>
    </source>
</evidence>
<evidence type="ECO:0000256" key="5">
    <source>
        <dbReference type="PIRSR" id="PIRSR601382-1"/>
    </source>
</evidence>
<evidence type="ECO:0000256" key="4">
    <source>
        <dbReference type="ARBA" id="ARBA00023180"/>
    </source>
</evidence>
<dbReference type="GO" id="GO:0005975">
    <property type="term" value="P:carbohydrate metabolic process"/>
    <property type="evidence" value="ECO:0007669"/>
    <property type="project" value="InterPro"/>
</dbReference>
<dbReference type="PANTHER" id="PTHR45679:SF5">
    <property type="entry name" value="ER DEGRADATION-ENHANCING ALPHA-MANNOSIDASE-LIKE PROTEIN 1"/>
    <property type="match status" value="1"/>
</dbReference>
<dbReference type="Proteomes" id="UP001162029">
    <property type="component" value="Unassembled WGS sequence"/>
</dbReference>
<keyword evidence="4" id="KW-0325">Glycoprotein</keyword>
<evidence type="ECO:0000256" key="6">
    <source>
        <dbReference type="RuleBase" id="RU361193"/>
    </source>
</evidence>
<dbReference type="InterPro" id="IPR044674">
    <property type="entry name" value="EDEM1/2/3"/>
</dbReference>
<dbReference type="AlphaFoldDB" id="A0AAV0TL85"/>
<dbReference type="Pfam" id="PF01532">
    <property type="entry name" value="Glyco_hydro_47"/>
    <property type="match status" value="1"/>
</dbReference>
<feature type="active site" description="Proton donor" evidence="5">
    <location>
        <position position="340"/>
    </location>
</feature>
<dbReference type="GO" id="GO:1904380">
    <property type="term" value="P:endoplasmic reticulum mannose trimming"/>
    <property type="evidence" value="ECO:0007669"/>
    <property type="project" value="InterPro"/>
</dbReference>
<accession>A0AAV0TL85</accession>